<keyword evidence="1" id="KW-0238">DNA-binding</keyword>
<protein>
    <submittedName>
        <fullName evidence="3">HTH-type transcriptional regulator PuuR</fullName>
    </submittedName>
</protein>
<feature type="domain" description="HTH cro/C1-type" evidence="2">
    <location>
        <begin position="21"/>
        <end position="75"/>
    </location>
</feature>
<proteinExistence type="predicted"/>
<dbReference type="GO" id="GO:0003677">
    <property type="term" value="F:DNA binding"/>
    <property type="evidence" value="ECO:0007669"/>
    <property type="project" value="UniProtKB-KW"/>
</dbReference>
<evidence type="ECO:0000313" key="3">
    <source>
        <dbReference type="EMBL" id="PRQ03417.1"/>
    </source>
</evidence>
<evidence type="ECO:0000256" key="1">
    <source>
        <dbReference type="ARBA" id="ARBA00023125"/>
    </source>
</evidence>
<dbReference type="InterPro" id="IPR001387">
    <property type="entry name" value="Cro/C1-type_HTH"/>
</dbReference>
<evidence type="ECO:0000313" key="4">
    <source>
        <dbReference type="Proteomes" id="UP000237968"/>
    </source>
</evidence>
<name>A0A2S9YE65_9BACT</name>
<reference evidence="3 4" key="1">
    <citation type="submission" date="2018-03" db="EMBL/GenBank/DDBJ databases">
        <title>Draft Genome Sequences of the Obligatory Marine Myxobacteria Enhygromyxa salina SWB005.</title>
        <authorList>
            <person name="Poehlein A."/>
            <person name="Moghaddam J.A."/>
            <person name="Harms H."/>
            <person name="Alanjari M."/>
            <person name="Koenig G.M."/>
            <person name="Daniel R."/>
            <person name="Schaeberle T.F."/>
        </authorList>
    </citation>
    <scope>NUCLEOTIDE SEQUENCE [LARGE SCALE GENOMIC DNA]</scope>
    <source>
        <strain evidence="3 4">SWB005</strain>
    </source>
</reference>
<dbReference type="RefSeq" id="WP_106391086.1">
    <property type="nucleotide sequence ID" value="NZ_PVNK01000086.1"/>
</dbReference>
<dbReference type="InterPro" id="IPR050807">
    <property type="entry name" value="TransReg_Diox_bact_type"/>
</dbReference>
<gene>
    <name evidence="3" type="primary">puuR_1</name>
    <name evidence="3" type="ORF">ENSA5_16230</name>
</gene>
<comment type="caution">
    <text evidence="3">The sequence shown here is derived from an EMBL/GenBank/DDBJ whole genome shotgun (WGS) entry which is preliminary data.</text>
</comment>
<dbReference type="CDD" id="cd00093">
    <property type="entry name" value="HTH_XRE"/>
    <property type="match status" value="1"/>
</dbReference>
<dbReference type="GO" id="GO:0005829">
    <property type="term" value="C:cytosol"/>
    <property type="evidence" value="ECO:0007669"/>
    <property type="project" value="TreeGrafter"/>
</dbReference>
<dbReference type="AlphaFoldDB" id="A0A2S9YE65"/>
<evidence type="ECO:0000259" key="2">
    <source>
        <dbReference type="PROSITE" id="PS50943"/>
    </source>
</evidence>
<dbReference type="PANTHER" id="PTHR46797">
    <property type="entry name" value="HTH-TYPE TRANSCRIPTIONAL REGULATOR"/>
    <property type="match status" value="1"/>
</dbReference>
<keyword evidence="4" id="KW-1185">Reference proteome</keyword>
<dbReference type="SMART" id="SM00530">
    <property type="entry name" value="HTH_XRE"/>
    <property type="match status" value="1"/>
</dbReference>
<sequence length="178" mass="19373">MSGQAEIGGAERHRALLGHHLRRLRKARGLTQSRLAELSGLSVDTIRRLEHDDFSPSLNTMRKLAGGLDLRLSALFEAMDVREPMDPELAARGAMPRAASLGLFAEGFVAKTCSTPGTAAFWLRALGEHSGARRHDALHPGLLEELVTVLRENPDLPLSVVTAFVRGLIAARLPDEEK</sequence>
<dbReference type="InterPro" id="IPR010982">
    <property type="entry name" value="Lambda_DNA-bd_dom_sf"/>
</dbReference>
<dbReference type="OrthoDB" id="5511017at2"/>
<dbReference type="Proteomes" id="UP000237968">
    <property type="component" value="Unassembled WGS sequence"/>
</dbReference>
<dbReference type="PROSITE" id="PS50943">
    <property type="entry name" value="HTH_CROC1"/>
    <property type="match status" value="1"/>
</dbReference>
<dbReference type="EMBL" id="PVNK01000086">
    <property type="protein sequence ID" value="PRQ03417.1"/>
    <property type="molecule type" value="Genomic_DNA"/>
</dbReference>
<dbReference type="GO" id="GO:0003700">
    <property type="term" value="F:DNA-binding transcription factor activity"/>
    <property type="evidence" value="ECO:0007669"/>
    <property type="project" value="TreeGrafter"/>
</dbReference>
<dbReference type="Gene3D" id="1.10.260.40">
    <property type="entry name" value="lambda repressor-like DNA-binding domains"/>
    <property type="match status" value="1"/>
</dbReference>
<accession>A0A2S9YE65</accession>
<organism evidence="3 4">
    <name type="scientific">Enhygromyxa salina</name>
    <dbReference type="NCBI Taxonomy" id="215803"/>
    <lineage>
        <taxon>Bacteria</taxon>
        <taxon>Pseudomonadati</taxon>
        <taxon>Myxococcota</taxon>
        <taxon>Polyangia</taxon>
        <taxon>Nannocystales</taxon>
        <taxon>Nannocystaceae</taxon>
        <taxon>Enhygromyxa</taxon>
    </lineage>
</organism>
<dbReference type="PANTHER" id="PTHR46797:SF1">
    <property type="entry name" value="METHYLPHOSPHONATE SYNTHASE"/>
    <property type="match status" value="1"/>
</dbReference>
<dbReference type="SUPFAM" id="SSF47413">
    <property type="entry name" value="lambda repressor-like DNA-binding domains"/>
    <property type="match status" value="1"/>
</dbReference>
<dbReference type="Pfam" id="PF01381">
    <property type="entry name" value="HTH_3"/>
    <property type="match status" value="1"/>
</dbReference>